<proteinExistence type="predicted"/>
<evidence type="ECO:0000259" key="1">
    <source>
        <dbReference type="PROSITE" id="PS51085"/>
    </source>
</evidence>
<protein>
    <submittedName>
        <fullName evidence="2">2Fe-2S iron-sulfur cluster-binding protein</fullName>
    </submittedName>
</protein>
<dbReference type="EMBL" id="JANJZL010000008">
    <property type="protein sequence ID" value="MCR2044756.1"/>
    <property type="molecule type" value="Genomic_DNA"/>
</dbReference>
<dbReference type="RefSeq" id="WP_257490574.1">
    <property type="nucleotide sequence ID" value="NZ_JANJZL010000008.1"/>
</dbReference>
<dbReference type="InterPro" id="IPR012675">
    <property type="entry name" value="Beta-grasp_dom_sf"/>
</dbReference>
<gene>
    <name evidence="2" type="ORF">NSA23_11635</name>
</gene>
<accession>A0A9X2MJP9</accession>
<dbReference type="InterPro" id="IPR001041">
    <property type="entry name" value="2Fe-2S_ferredoxin-type"/>
</dbReference>
<sequence length="78" mass="8716">MPAKANETVLVTLERAGIEAPSHCKSGECGYCRSKLISGDVYIRKDNDSRRIVDKKYGYIHPCVSYPISDLELTIPEN</sequence>
<dbReference type="Proteomes" id="UP001142078">
    <property type="component" value="Unassembled WGS sequence"/>
</dbReference>
<dbReference type="Pfam" id="PF00111">
    <property type="entry name" value="Fer2"/>
    <property type="match status" value="1"/>
</dbReference>
<dbReference type="Gene3D" id="3.10.20.30">
    <property type="match status" value="1"/>
</dbReference>
<dbReference type="InterPro" id="IPR036010">
    <property type="entry name" value="2Fe-2S_ferredoxin-like_sf"/>
</dbReference>
<dbReference type="GO" id="GO:0051536">
    <property type="term" value="F:iron-sulfur cluster binding"/>
    <property type="evidence" value="ECO:0007669"/>
    <property type="project" value="InterPro"/>
</dbReference>
<dbReference type="SUPFAM" id="SSF54292">
    <property type="entry name" value="2Fe-2S ferredoxin-like"/>
    <property type="match status" value="1"/>
</dbReference>
<evidence type="ECO:0000313" key="3">
    <source>
        <dbReference type="Proteomes" id="UP001142078"/>
    </source>
</evidence>
<dbReference type="AlphaFoldDB" id="A0A9X2MJP9"/>
<reference evidence="2" key="1">
    <citation type="submission" date="2022-07" db="EMBL/GenBank/DDBJ databases">
        <title>Enhanced cultured diversity of the mouse gut microbiota enables custom-made synthetic communities.</title>
        <authorList>
            <person name="Afrizal A."/>
        </authorList>
    </citation>
    <scope>NUCLEOTIDE SEQUENCE</scope>
    <source>
        <strain evidence="2">DSM 29482</strain>
    </source>
</reference>
<organism evidence="2 3">
    <name type="scientific">Anaerosalibacter massiliensis</name>
    <dbReference type="NCBI Taxonomy" id="1347392"/>
    <lineage>
        <taxon>Bacteria</taxon>
        <taxon>Bacillati</taxon>
        <taxon>Bacillota</taxon>
        <taxon>Tissierellia</taxon>
        <taxon>Tissierellales</taxon>
        <taxon>Sporanaerobacteraceae</taxon>
        <taxon>Anaerosalibacter</taxon>
    </lineage>
</organism>
<comment type="caution">
    <text evidence="2">The sequence shown here is derived from an EMBL/GenBank/DDBJ whole genome shotgun (WGS) entry which is preliminary data.</text>
</comment>
<keyword evidence="3" id="KW-1185">Reference proteome</keyword>
<name>A0A9X2MJP9_9FIRM</name>
<evidence type="ECO:0000313" key="2">
    <source>
        <dbReference type="EMBL" id="MCR2044756.1"/>
    </source>
</evidence>
<dbReference type="PROSITE" id="PS51085">
    <property type="entry name" value="2FE2S_FER_2"/>
    <property type="match status" value="1"/>
</dbReference>
<dbReference type="CDD" id="cd00207">
    <property type="entry name" value="fer2"/>
    <property type="match status" value="1"/>
</dbReference>
<feature type="domain" description="2Fe-2S ferredoxin-type" evidence="1">
    <location>
        <begin position="1"/>
        <end position="78"/>
    </location>
</feature>